<dbReference type="OrthoDB" id="4557675at2"/>
<dbReference type="RefSeq" id="WP_135707738.1">
    <property type="nucleotide sequence ID" value="NZ_CP038639.1"/>
</dbReference>
<dbReference type="KEGG" id="cox:E0W60_34995"/>
<gene>
    <name evidence="2" type="ORF">E0W60_34995</name>
</gene>
<keyword evidence="2" id="KW-0614">Plasmid</keyword>
<evidence type="ECO:0000313" key="3">
    <source>
        <dbReference type="Proteomes" id="UP000295294"/>
    </source>
</evidence>
<accession>A0A4P7LS28</accession>
<evidence type="ECO:0000313" key="2">
    <source>
        <dbReference type="EMBL" id="QBY56483.1"/>
    </source>
</evidence>
<sequence length="74" mass="7976">MSGIPRRYGHLVFGAIQSAISCAITAAIANEPFLASGTFISHWLNAYVVSWALILPIVLLVAPSIRRAVNVLTR</sequence>
<reference evidence="2 3" key="1">
    <citation type="submission" date="2019-03" db="EMBL/GenBank/DDBJ databases">
        <title>Efficiently degradation of phenoxyalkanoic acid herbicides by Cupriavidus oxalaticus strain X32.</title>
        <authorList>
            <person name="Sheng X."/>
        </authorList>
    </citation>
    <scope>NUCLEOTIDE SEQUENCE [LARGE SCALE GENOMIC DNA]</scope>
    <source>
        <strain evidence="2 3">X32</strain>
        <plasmid evidence="2 3">unnamed4</plasmid>
    </source>
</reference>
<proteinExistence type="predicted"/>
<keyword evidence="1" id="KW-0472">Membrane</keyword>
<dbReference type="PROSITE" id="PS51257">
    <property type="entry name" value="PROKAR_LIPOPROTEIN"/>
    <property type="match status" value="1"/>
</dbReference>
<dbReference type="InterPro" id="IPR021529">
    <property type="entry name" value="DUF2798"/>
</dbReference>
<geneLocation type="plasmid" evidence="2">
    <name>unnamed4</name>
</geneLocation>
<evidence type="ECO:0000256" key="1">
    <source>
        <dbReference type="SAM" id="Phobius"/>
    </source>
</evidence>
<feature type="transmembrane region" description="Helical" evidence="1">
    <location>
        <begin position="42"/>
        <end position="65"/>
    </location>
</feature>
<organism evidence="2 3">
    <name type="scientific">Cupriavidus oxalaticus</name>
    <dbReference type="NCBI Taxonomy" id="96344"/>
    <lineage>
        <taxon>Bacteria</taxon>
        <taxon>Pseudomonadati</taxon>
        <taxon>Pseudomonadota</taxon>
        <taxon>Betaproteobacteria</taxon>
        <taxon>Burkholderiales</taxon>
        <taxon>Burkholderiaceae</taxon>
        <taxon>Cupriavidus</taxon>
    </lineage>
</organism>
<dbReference type="AlphaFoldDB" id="A0A4P7LS28"/>
<keyword evidence="1" id="KW-0812">Transmembrane</keyword>
<dbReference type="Proteomes" id="UP000295294">
    <property type="component" value="Plasmid unnamed4"/>
</dbReference>
<protein>
    <submittedName>
        <fullName evidence="2">DUF2798 domain-containing protein</fullName>
    </submittedName>
</protein>
<name>A0A4P7LS28_9BURK</name>
<feature type="transmembrane region" description="Helical" evidence="1">
    <location>
        <begin position="12"/>
        <end position="30"/>
    </location>
</feature>
<dbReference type="EMBL" id="CP038639">
    <property type="protein sequence ID" value="QBY56483.1"/>
    <property type="molecule type" value="Genomic_DNA"/>
</dbReference>
<dbReference type="Pfam" id="PF11391">
    <property type="entry name" value="DUF2798"/>
    <property type="match status" value="1"/>
</dbReference>
<keyword evidence="1" id="KW-1133">Transmembrane helix</keyword>